<dbReference type="SUPFAM" id="SSF103473">
    <property type="entry name" value="MFS general substrate transporter"/>
    <property type="match status" value="1"/>
</dbReference>
<reference evidence="10 11" key="1">
    <citation type="submission" date="2019-10" db="EMBL/GenBank/DDBJ databases">
        <title>Georgenia wutianyii sp. nov. and Georgenia yuyongxinii sp. nov. isolated from plateau pika (Ochotona curzoniae) in the Qinghai-Tibet plateau of China.</title>
        <authorList>
            <person name="Tian Z."/>
        </authorList>
    </citation>
    <scope>NUCLEOTIDE SEQUENCE [LARGE SCALE GENOMIC DNA]</scope>
    <source>
        <strain evidence="10 11">JCM 19765</strain>
    </source>
</reference>
<evidence type="ECO:0000256" key="8">
    <source>
        <dbReference type="SAM" id="Phobius"/>
    </source>
</evidence>
<dbReference type="GO" id="GO:0042910">
    <property type="term" value="F:xenobiotic transmembrane transporter activity"/>
    <property type="evidence" value="ECO:0007669"/>
    <property type="project" value="InterPro"/>
</dbReference>
<dbReference type="InterPro" id="IPR036259">
    <property type="entry name" value="MFS_trans_sf"/>
</dbReference>
<comment type="subcellular location">
    <subcellularLocation>
        <location evidence="1">Cell membrane</location>
        <topology evidence="1">Multi-pass membrane protein</topology>
    </subcellularLocation>
</comment>
<feature type="transmembrane region" description="Helical" evidence="8">
    <location>
        <begin position="394"/>
        <end position="416"/>
    </location>
</feature>
<evidence type="ECO:0000313" key="10">
    <source>
        <dbReference type="EMBL" id="MPV37433.1"/>
    </source>
</evidence>
<dbReference type="InterPro" id="IPR004812">
    <property type="entry name" value="Efflux_drug-R_Bcr/CmlA"/>
</dbReference>
<evidence type="ECO:0000256" key="6">
    <source>
        <dbReference type="ARBA" id="ARBA00022989"/>
    </source>
</evidence>
<keyword evidence="11" id="KW-1185">Reference proteome</keyword>
<keyword evidence="3" id="KW-0813">Transport</keyword>
<proteinExistence type="inferred from homology"/>
<dbReference type="Proteomes" id="UP000437709">
    <property type="component" value="Unassembled WGS sequence"/>
</dbReference>
<feature type="transmembrane region" description="Helical" evidence="8">
    <location>
        <begin position="275"/>
        <end position="296"/>
    </location>
</feature>
<dbReference type="Pfam" id="PF07690">
    <property type="entry name" value="MFS_1"/>
    <property type="match status" value="1"/>
</dbReference>
<sequence>MRHAGVMRKKGVRLARAYARAMTSDGQRLRAGLLVLLGALTALAPLTINLYLPAFPVIAAELGVGKGQVQLTMTATLVGLALGQLLVGSVSDAVGRRRPLLAAFAVYVVVSLGIAVASGIELLLVLRLAQGLVGSAGLVISMAVVRDTYDGYVVGRALSRLMLVVGVAPVLAPALGSQLLLVGSWRLLFVVLAVLGLVLLLLVALVMTESLPPELRRTGGTAAATRSYVALLRDPTFFGLVLVAGITMAGQFTYISASTFFFQQTYGLSAQQYGLVFGAGAVMVTLGTQVTGVLLGRVRPLRIVGGALVAALLGATAIAVVAVGVGTGPGRLVPLLLVILPTVGAVGMMLPAVPAIALARLSHDAGSAAALVGAAQFGMAAVGAPLSGLLGGSVLTMALVMMVAFALAGLIMIGVARREAGLRGAPP</sequence>
<dbReference type="CDD" id="cd17320">
    <property type="entry name" value="MFS_MdfA_MDR_like"/>
    <property type="match status" value="1"/>
</dbReference>
<feature type="transmembrane region" description="Helical" evidence="8">
    <location>
        <begin position="368"/>
        <end position="388"/>
    </location>
</feature>
<dbReference type="PANTHER" id="PTHR23502:SF132">
    <property type="entry name" value="POLYAMINE TRANSPORTER 2-RELATED"/>
    <property type="match status" value="1"/>
</dbReference>
<keyword evidence="6 8" id="KW-1133">Transmembrane helix</keyword>
<feature type="transmembrane region" description="Helical" evidence="8">
    <location>
        <begin position="100"/>
        <end position="120"/>
    </location>
</feature>
<evidence type="ECO:0000256" key="5">
    <source>
        <dbReference type="ARBA" id="ARBA00022692"/>
    </source>
</evidence>
<protein>
    <submittedName>
        <fullName evidence="10">Bcr/CflA family efflux MFS transporter</fullName>
    </submittedName>
</protein>
<dbReference type="PANTHER" id="PTHR23502">
    <property type="entry name" value="MAJOR FACILITATOR SUPERFAMILY"/>
    <property type="match status" value="1"/>
</dbReference>
<comment type="similarity">
    <text evidence="2">Belongs to the major facilitator superfamily. Bcr/CmlA family.</text>
</comment>
<gene>
    <name evidence="10" type="ORF">GB881_10315</name>
</gene>
<evidence type="ECO:0000256" key="2">
    <source>
        <dbReference type="ARBA" id="ARBA00006236"/>
    </source>
</evidence>
<dbReference type="NCBIfam" id="TIGR00710">
    <property type="entry name" value="efflux_Bcr_CflA"/>
    <property type="match status" value="1"/>
</dbReference>
<keyword evidence="5 8" id="KW-0812">Transmembrane</keyword>
<feature type="transmembrane region" description="Helical" evidence="8">
    <location>
        <begin position="126"/>
        <end position="145"/>
    </location>
</feature>
<evidence type="ECO:0000259" key="9">
    <source>
        <dbReference type="PROSITE" id="PS50850"/>
    </source>
</evidence>
<name>A0A6N7EK46_9MICO</name>
<dbReference type="AlphaFoldDB" id="A0A6N7EK46"/>
<feature type="transmembrane region" description="Helical" evidence="8">
    <location>
        <begin position="157"/>
        <end position="175"/>
    </location>
</feature>
<evidence type="ECO:0000313" key="11">
    <source>
        <dbReference type="Proteomes" id="UP000437709"/>
    </source>
</evidence>
<dbReference type="PROSITE" id="PS50850">
    <property type="entry name" value="MFS"/>
    <property type="match status" value="1"/>
</dbReference>
<dbReference type="GO" id="GO:1990961">
    <property type="term" value="P:xenobiotic detoxification by transmembrane export across the plasma membrane"/>
    <property type="evidence" value="ECO:0007669"/>
    <property type="project" value="InterPro"/>
</dbReference>
<dbReference type="InterPro" id="IPR011701">
    <property type="entry name" value="MFS"/>
</dbReference>
<feature type="transmembrane region" description="Helical" evidence="8">
    <location>
        <begin position="303"/>
        <end position="326"/>
    </location>
</feature>
<comment type="caution">
    <text evidence="10">The sequence shown here is derived from an EMBL/GenBank/DDBJ whole genome shotgun (WGS) entry which is preliminary data.</text>
</comment>
<feature type="transmembrane region" description="Helical" evidence="8">
    <location>
        <begin position="69"/>
        <end position="88"/>
    </location>
</feature>
<dbReference type="Gene3D" id="1.20.1720.10">
    <property type="entry name" value="Multidrug resistance protein D"/>
    <property type="match status" value="1"/>
</dbReference>
<evidence type="ECO:0000256" key="4">
    <source>
        <dbReference type="ARBA" id="ARBA00022475"/>
    </source>
</evidence>
<dbReference type="OrthoDB" id="9814303at2"/>
<keyword evidence="4" id="KW-1003">Cell membrane</keyword>
<keyword evidence="7 8" id="KW-0472">Membrane</keyword>
<feature type="transmembrane region" description="Helical" evidence="8">
    <location>
        <begin position="332"/>
        <end position="356"/>
    </location>
</feature>
<feature type="transmembrane region" description="Helical" evidence="8">
    <location>
        <begin position="236"/>
        <end position="255"/>
    </location>
</feature>
<evidence type="ECO:0000256" key="3">
    <source>
        <dbReference type="ARBA" id="ARBA00022448"/>
    </source>
</evidence>
<dbReference type="GO" id="GO:0005886">
    <property type="term" value="C:plasma membrane"/>
    <property type="evidence" value="ECO:0007669"/>
    <property type="project" value="UniProtKB-SubCell"/>
</dbReference>
<evidence type="ECO:0000256" key="1">
    <source>
        <dbReference type="ARBA" id="ARBA00004651"/>
    </source>
</evidence>
<dbReference type="InterPro" id="IPR020846">
    <property type="entry name" value="MFS_dom"/>
</dbReference>
<dbReference type="EMBL" id="WHPC01000036">
    <property type="protein sequence ID" value="MPV37433.1"/>
    <property type="molecule type" value="Genomic_DNA"/>
</dbReference>
<feature type="transmembrane region" description="Helical" evidence="8">
    <location>
        <begin position="187"/>
        <end position="207"/>
    </location>
</feature>
<organism evidence="10 11">
    <name type="scientific">Georgenia subflava</name>
    <dbReference type="NCBI Taxonomy" id="1622177"/>
    <lineage>
        <taxon>Bacteria</taxon>
        <taxon>Bacillati</taxon>
        <taxon>Actinomycetota</taxon>
        <taxon>Actinomycetes</taxon>
        <taxon>Micrococcales</taxon>
        <taxon>Bogoriellaceae</taxon>
        <taxon>Georgenia</taxon>
    </lineage>
</organism>
<accession>A0A6N7EK46</accession>
<evidence type="ECO:0000256" key="7">
    <source>
        <dbReference type="ARBA" id="ARBA00023136"/>
    </source>
</evidence>
<feature type="domain" description="Major facilitator superfamily (MFS) profile" evidence="9">
    <location>
        <begin position="33"/>
        <end position="421"/>
    </location>
</feature>